<organism evidence="2 3">
    <name type="scientific">Brevifollis gellanilyticus</name>
    <dbReference type="NCBI Taxonomy" id="748831"/>
    <lineage>
        <taxon>Bacteria</taxon>
        <taxon>Pseudomonadati</taxon>
        <taxon>Verrucomicrobiota</taxon>
        <taxon>Verrucomicrobiia</taxon>
        <taxon>Verrucomicrobiales</taxon>
        <taxon>Verrucomicrobiaceae</taxon>
    </lineage>
</organism>
<feature type="compositionally biased region" description="Low complexity" evidence="1">
    <location>
        <begin position="229"/>
        <end position="244"/>
    </location>
</feature>
<dbReference type="EMBL" id="BKAG01000037">
    <property type="protein sequence ID" value="GEP44857.1"/>
    <property type="molecule type" value="Genomic_DNA"/>
</dbReference>
<protein>
    <submittedName>
        <fullName evidence="2">Uncharacterized protein</fullName>
    </submittedName>
</protein>
<evidence type="ECO:0000256" key="1">
    <source>
        <dbReference type="SAM" id="MobiDB-lite"/>
    </source>
</evidence>
<accession>A0A512MDQ2</accession>
<feature type="region of interest" description="Disordered" evidence="1">
    <location>
        <begin position="218"/>
        <end position="244"/>
    </location>
</feature>
<keyword evidence="3" id="KW-1185">Reference proteome</keyword>
<comment type="caution">
    <text evidence="2">The sequence shown here is derived from an EMBL/GenBank/DDBJ whole genome shotgun (WGS) entry which is preliminary data.</text>
</comment>
<evidence type="ECO:0000313" key="3">
    <source>
        <dbReference type="Proteomes" id="UP000321577"/>
    </source>
</evidence>
<reference evidence="2 3" key="1">
    <citation type="submission" date="2019-07" db="EMBL/GenBank/DDBJ databases">
        <title>Whole genome shotgun sequence of Brevifollis gellanilyticus NBRC 108608.</title>
        <authorList>
            <person name="Hosoyama A."/>
            <person name="Uohara A."/>
            <person name="Ohji S."/>
            <person name="Ichikawa N."/>
        </authorList>
    </citation>
    <scope>NUCLEOTIDE SEQUENCE [LARGE SCALE GENOMIC DNA]</scope>
    <source>
        <strain evidence="2 3">NBRC 108608</strain>
    </source>
</reference>
<sequence>MAQVVAWSSMTSKNSLPILLSLCAIGSVAMMVLSRPVDSVTSVERPAPQAVTAPSPTPAPAPSLRDLADEYALLPFDELYQLPAGPKGLEFTSGTQSLNDQKVRMDGFMVRHFHEDAGVFLFAGVPAVHNQAEYILAESLPTSLVHVLMPEIAGRTPSWRPQRITVYGRLELGSRQEIDGRLSHVRLIAEHVADSKTQEPIELRRPIALQRDRMASGVRTVFRSSQGDTPPTNNLTNTAPSTLR</sequence>
<evidence type="ECO:0000313" key="2">
    <source>
        <dbReference type="EMBL" id="GEP44857.1"/>
    </source>
</evidence>
<dbReference type="AlphaFoldDB" id="A0A512MDQ2"/>
<dbReference type="Proteomes" id="UP000321577">
    <property type="component" value="Unassembled WGS sequence"/>
</dbReference>
<proteinExistence type="predicted"/>
<gene>
    <name evidence="2" type="ORF">BGE01nite_41480</name>
</gene>
<name>A0A512MDQ2_9BACT</name>